<sequence length="135" mass="15813">MGRFKAKKPKQGALVKATQPINYDSLPPIFSLEKLQTGKYCLSNLDQENKAMFSDAMFKRKQLTWNEIKRLDRHGLGTEKIPKGRIKTGIPTFITDDVSGFLVFRYHGLRPMVGYRQRNVFFVLWFDYDFSLYDH</sequence>
<dbReference type="EMBL" id="UOFP01000152">
    <property type="protein sequence ID" value="VAW86689.1"/>
    <property type="molecule type" value="Genomic_DNA"/>
</dbReference>
<name>A0A3B0ZK84_9ZZZZ</name>
<proteinExistence type="predicted"/>
<accession>A0A3B0ZK84</accession>
<dbReference type="AlphaFoldDB" id="A0A3B0ZK84"/>
<gene>
    <name evidence="1" type="ORF">MNBD_GAMMA18-355</name>
</gene>
<organism evidence="1">
    <name type="scientific">hydrothermal vent metagenome</name>
    <dbReference type="NCBI Taxonomy" id="652676"/>
    <lineage>
        <taxon>unclassified sequences</taxon>
        <taxon>metagenomes</taxon>
        <taxon>ecological metagenomes</taxon>
    </lineage>
</organism>
<reference evidence="1" key="1">
    <citation type="submission" date="2018-06" db="EMBL/GenBank/DDBJ databases">
        <authorList>
            <person name="Zhirakovskaya E."/>
        </authorList>
    </citation>
    <scope>NUCLEOTIDE SEQUENCE</scope>
</reference>
<protein>
    <submittedName>
        <fullName evidence="1">Uncharacterized protein</fullName>
    </submittedName>
</protein>
<evidence type="ECO:0000313" key="1">
    <source>
        <dbReference type="EMBL" id="VAW86689.1"/>
    </source>
</evidence>